<feature type="compositionally biased region" description="Basic and acidic residues" evidence="9">
    <location>
        <begin position="3699"/>
        <end position="3739"/>
    </location>
</feature>
<dbReference type="GO" id="GO:0030154">
    <property type="term" value="P:cell differentiation"/>
    <property type="evidence" value="ECO:0007669"/>
    <property type="project" value="UniProtKB-ARBA"/>
</dbReference>
<feature type="domain" description="Ig-like" evidence="10">
    <location>
        <begin position="6450"/>
        <end position="6540"/>
    </location>
</feature>
<evidence type="ECO:0000256" key="4">
    <source>
        <dbReference type="ARBA" id="ARBA00022553"/>
    </source>
</evidence>
<feature type="domain" description="Ig-like" evidence="10">
    <location>
        <begin position="390"/>
        <end position="464"/>
    </location>
</feature>
<dbReference type="SMART" id="SM00060">
    <property type="entry name" value="FN3"/>
    <property type="match status" value="1"/>
</dbReference>
<dbReference type="SMART" id="SM00406">
    <property type="entry name" value="IGv"/>
    <property type="match status" value="3"/>
</dbReference>
<dbReference type="SUPFAM" id="SSF48726">
    <property type="entry name" value="Immunoglobulin"/>
    <property type="match status" value="17"/>
</dbReference>
<feature type="region of interest" description="Disordered" evidence="9">
    <location>
        <begin position="5487"/>
        <end position="5570"/>
    </location>
</feature>
<keyword evidence="7" id="KW-0393">Immunoglobulin domain</keyword>
<dbReference type="InterPro" id="IPR013783">
    <property type="entry name" value="Ig-like_fold"/>
</dbReference>
<dbReference type="Pfam" id="PF00041">
    <property type="entry name" value="fn3"/>
    <property type="match status" value="1"/>
</dbReference>
<feature type="compositionally biased region" description="Basic and acidic residues" evidence="9">
    <location>
        <begin position="3785"/>
        <end position="3794"/>
    </location>
</feature>
<feature type="domain" description="Ig-like" evidence="10">
    <location>
        <begin position="188"/>
        <end position="268"/>
    </location>
</feature>
<feature type="compositionally biased region" description="Basic and acidic residues" evidence="9">
    <location>
        <begin position="5551"/>
        <end position="5570"/>
    </location>
</feature>
<feature type="compositionally biased region" description="Basic and acidic residues" evidence="9">
    <location>
        <begin position="3999"/>
        <end position="4023"/>
    </location>
</feature>
<dbReference type="InterPro" id="IPR003961">
    <property type="entry name" value="FN3_dom"/>
</dbReference>
<feature type="compositionally biased region" description="Basic and acidic residues" evidence="9">
    <location>
        <begin position="4254"/>
        <end position="4319"/>
    </location>
</feature>
<dbReference type="PROSITE" id="PS50835">
    <property type="entry name" value="IG_LIKE"/>
    <property type="match status" value="15"/>
</dbReference>
<feature type="domain" description="Ig-like" evidence="10">
    <location>
        <begin position="6683"/>
        <end position="6771"/>
    </location>
</feature>
<organism evidence="12 13">
    <name type="scientific">Chrysodeixis includens</name>
    <name type="common">Soybean looper</name>
    <name type="synonym">Pseudoplusia includens</name>
    <dbReference type="NCBI Taxonomy" id="689277"/>
    <lineage>
        <taxon>Eukaryota</taxon>
        <taxon>Metazoa</taxon>
        <taxon>Ecdysozoa</taxon>
        <taxon>Arthropoda</taxon>
        <taxon>Hexapoda</taxon>
        <taxon>Insecta</taxon>
        <taxon>Pterygota</taxon>
        <taxon>Neoptera</taxon>
        <taxon>Endopterygota</taxon>
        <taxon>Lepidoptera</taxon>
        <taxon>Glossata</taxon>
        <taxon>Ditrysia</taxon>
        <taxon>Noctuoidea</taxon>
        <taxon>Noctuidae</taxon>
        <taxon>Plusiinae</taxon>
        <taxon>Chrysodeixis</taxon>
    </lineage>
</organism>
<keyword evidence="5" id="KW-0677">Repeat</keyword>
<dbReference type="FunFam" id="2.60.40.10:FF:000107">
    <property type="entry name" value="Myosin, light chain kinase a"/>
    <property type="match status" value="3"/>
</dbReference>
<feature type="region of interest" description="Disordered" evidence="9">
    <location>
        <begin position="3682"/>
        <end position="3794"/>
    </location>
</feature>
<feature type="compositionally biased region" description="Basic and acidic residues" evidence="9">
    <location>
        <begin position="5638"/>
        <end position="5658"/>
    </location>
</feature>
<feature type="region of interest" description="Disordered" evidence="9">
    <location>
        <begin position="4334"/>
        <end position="4461"/>
    </location>
</feature>
<feature type="domain" description="Ig-like" evidence="10">
    <location>
        <begin position="6351"/>
        <end position="6433"/>
    </location>
</feature>
<dbReference type="SMART" id="SM00409">
    <property type="entry name" value="IG"/>
    <property type="match status" value="15"/>
</dbReference>
<feature type="domain" description="Ig-like" evidence="10">
    <location>
        <begin position="5788"/>
        <end position="5877"/>
    </location>
</feature>
<evidence type="ECO:0008006" key="14">
    <source>
        <dbReference type="Google" id="ProtNLM"/>
    </source>
</evidence>
<evidence type="ECO:0000256" key="2">
    <source>
        <dbReference type="ARBA" id="ARBA00006692"/>
    </source>
</evidence>
<feature type="compositionally biased region" description="Low complexity" evidence="9">
    <location>
        <begin position="3685"/>
        <end position="3698"/>
    </location>
</feature>
<feature type="compositionally biased region" description="Basic and acidic residues" evidence="9">
    <location>
        <begin position="5215"/>
        <end position="5443"/>
    </location>
</feature>
<dbReference type="GO" id="GO:0005737">
    <property type="term" value="C:cytoplasm"/>
    <property type="evidence" value="ECO:0007669"/>
    <property type="project" value="UniProtKB-SubCell"/>
</dbReference>
<dbReference type="PANTHER" id="PTHR35971:SF5">
    <property type="entry name" value="OBSCURIN LIKE CYTOSKELETAL ADAPTOR 1"/>
    <property type="match status" value="1"/>
</dbReference>
<feature type="domain" description="Ig-like" evidence="10">
    <location>
        <begin position="5688"/>
        <end position="5776"/>
    </location>
</feature>
<dbReference type="InterPro" id="IPR013106">
    <property type="entry name" value="Ig_V-set"/>
</dbReference>
<feature type="compositionally biased region" description="Basic and acidic residues" evidence="9">
    <location>
        <begin position="5452"/>
        <end position="5466"/>
    </location>
</feature>
<dbReference type="OrthoDB" id="6070751at2759"/>
<keyword evidence="4" id="KW-0597">Phosphoprotein</keyword>
<feature type="compositionally biased region" description="Polar residues" evidence="9">
    <location>
        <begin position="5521"/>
        <end position="5535"/>
    </location>
</feature>
<dbReference type="FunFam" id="2.60.40.10:FF:001894">
    <property type="entry name" value="Stretchin-Mlck, isoform V"/>
    <property type="match status" value="1"/>
</dbReference>
<feature type="compositionally biased region" description="Basic and acidic residues" evidence="9">
    <location>
        <begin position="4053"/>
        <end position="4077"/>
    </location>
</feature>
<keyword evidence="13" id="KW-1185">Reference proteome</keyword>
<feature type="domain" description="Ig-like" evidence="10">
    <location>
        <begin position="90"/>
        <end position="178"/>
    </location>
</feature>
<dbReference type="GO" id="GO:0045989">
    <property type="term" value="P:positive regulation of striated muscle contraction"/>
    <property type="evidence" value="ECO:0007669"/>
    <property type="project" value="UniProtKB-ARBA"/>
</dbReference>
<dbReference type="Gene3D" id="2.60.40.10">
    <property type="entry name" value="Immunoglobulins"/>
    <property type="match status" value="18"/>
</dbReference>
<dbReference type="GO" id="GO:0060298">
    <property type="term" value="P:positive regulation of sarcomere organization"/>
    <property type="evidence" value="ECO:0007669"/>
    <property type="project" value="UniProtKB-ARBA"/>
</dbReference>
<dbReference type="InterPro" id="IPR013098">
    <property type="entry name" value="Ig_I-set"/>
</dbReference>
<evidence type="ECO:0000256" key="9">
    <source>
        <dbReference type="SAM" id="MobiDB-lite"/>
    </source>
</evidence>
<protein>
    <recommendedName>
        <fullName evidence="14">Titin homolog</fullName>
    </recommendedName>
</protein>
<dbReference type="InterPro" id="IPR052385">
    <property type="entry name" value="Obscurin/Obscurin-like_Reg"/>
</dbReference>
<dbReference type="EMBL" id="LR824004">
    <property type="protein sequence ID" value="CAH0577797.1"/>
    <property type="molecule type" value="Genomic_DNA"/>
</dbReference>
<reference evidence="12" key="1">
    <citation type="submission" date="2021-12" db="EMBL/GenBank/DDBJ databases">
        <authorList>
            <person name="King R."/>
        </authorList>
    </citation>
    <scope>NUCLEOTIDE SEQUENCE</scope>
</reference>
<feature type="compositionally biased region" description="Basic residues" evidence="9">
    <location>
        <begin position="4144"/>
        <end position="4154"/>
    </location>
</feature>
<dbReference type="InterPro" id="IPR036179">
    <property type="entry name" value="Ig-like_dom_sf"/>
</dbReference>
<dbReference type="Proteomes" id="UP001154114">
    <property type="component" value="Chromosome 1"/>
</dbReference>
<feature type="domain" description="Ig-like" evidence="10">
    <location>
        <begin position="586"/>
        <end position="664"/>
    </location>
</feature>
<dbReference type="SMART" id="SM00408">
    <property type="entry name" value="IGc2"/>
    <property type="match status" value="14"/>
</dbReference>
<feature type="compositionally biased region" description="Polar residues" evidence="9">
    <location>
        <begin position="6794"/>
        <end position="6812"/>
    </location>
</feature>
<feature type="region of interest" description="Disordered" evidence="9">
    <location>
        <begin position="270"/>
        <end position="289"/>
    </location>
</feature>
<dbReference type="CDD" id="cd00063">
    <property type="entry name" value="FN3"/>
    <property type="match status" value="1"/>
</dbReference>
<feature type="domain" description="Ig-like" evidence="10">
    <location>
        <begin position="6233"/>
        <end position="6323"/>
    </location>
</feature>
<evidence type="ECO:0000256" key="6">
    <source>
        <dbReference type="ARBA" id="ARBA00023157"/>
    </source>
</evidence>
<feature type="domain" description="Ig-like" evidence="10">
    <location>
        <begin position="6568"/>
        <end position="6659"/>
    </location>
</feature>
<dbReference type="InterPro" id="IPR003599">
    <property type="entry name" value="Ig_sub"/>
</dbReference>
<feature type="domain" description="Ig-like" evidence="10">
    <location>
        <begin position="5907"/>
        <end position="5995"/>
    </location>
</feature>
<feature type="region of interest" description="Disordered" evidence="9">
    <location>
        <begin position="6780"/>
        <end position="6825"/>
    </location>
</feature>
<feature type="compositionally biased region" description="Basic and acidic residues" evidence="9">
    <location>
        <begin position="5495"/>
        <end position="5520"/>
    </location>
</feature>
<dbReference type="InterPro" id="IPR007110">
    <property type="entry name" value="Ig-like_dom"/>
</dbReference>
<proteinExistence type="inferred from homology"/>
<dbReference type="PROSITE" id="PS50853">
    <property type="entry name" value="FN3"/>
    <property type="match status" value="1"/>
</dbReference>
<dbReference type="CDD" id="cd00096">
    <property type="entry name" value="Ig"/>
    <property type="match status" value="1"/>
</dbReference>
<feature type="domain" description="Ig-like" evidence="10">
    <location>
        <begin position="288"/>
        <end position="380"/>
    </location>
</feature>
<evidence type="ECO:0000256" key="3">
    <source>
        <dbReference type="ARBA" id="ARBA00022490"/>
    </source>
</evidence>
<evidence type="ECO:0000256" key="1">
    <source>
        <dbReference type="ARBA" id="ARBA00004496"/>
    </source>
</evidence>
<evidence type="ECO:0000256" key="5">
    <source>
        <dbReference type="ARBA" id="ARBA00022737"/>
    </source>
</evidence>
<evidence type="ECO:0000259" key="11">
    <source>
        <dbReference type="PROSITE" id="PS50853"/>
    </source>
</evidence>
<keyword evidence="6" id="KW-1015">Disulfide bond</keyword>
<evidence type="ECO:0000313" key="13">
    <source>
        <dbReference type="Proteomes" id="UP001154114"/>
    </source>
</evidence>
<dbReference type="GO" id="GO:0040017">
    <property type="term" value="P:positive regulation of locomotion"/>
    <property type="evidence" value="ECO:0007669"/>
    <property type="project" value="UniProtKB-ARBA"/>
</dbReference>
<keyword evidence="8" id="KW-0175">Coiled coil</keyword>
<feature type="compositionally biased region" description="Basic and acidic residues" evidence="9">
    <location>
        <begin position="4155"/>
        <end position="4183"/>
    </location>
</feature>
<dbReference type="PANTHER" id="PTHR35971">
    <property type="entry name" value="SI:DKEY-31G6.6"/>
    <property type="match status" value="1"/>
</dbReference>
<sequence>MGSNCCKGDAGGRPIRSNSSIYSRSRAGASLDERFTASDDAGGVRLTVSAARTGDTDVYTLQASNAAGSDSTKVRVEVSADEAPTGEDPPSFLRRLQDLTVKVGTRTRFLVEIVSSTECKVTWYRNERRLLEAERVALARDGNFWCADVAAVSVDDAGRWTCTAENAGGRASCSAHLNVLVPKAYKRPEFVEELRALLTEQGTVSLECKVVGVPTPLLRWFKDSREIKAGDVFALTANAEDPTSLGTYTCEAVNCMGRAYSSSKVHVVGRGSREGSARPPSSVTPEPPPIFTKELEDQFVRVSEPLTLSCHVVVPPWPRSVVWYNKEGKVEASERYHVLEDGAGGYLVEVAAAEWPDEGEWKCVATSSGGRVGISTCYVTMDVPKNYRKPRFMENLQAVLTEEGLVSFECKVVGFPTPVLSWFKDGQELKPGDVYQLTGTNSLGSYCCIARNCMGQASSSAELTVEDIQNQLNEEEKLQLFSKNQAPKFIQGLKSVEAKIDEPFRFTIKVAIPPEPSVLWYRDDQPVDESSRCHHGREERGVFYLDIQSLEFLDQAEWKCVAMNDFGHSVTSCFLKLIIPRHYKKPRFLENLQAILSDEGAVNLECKVIGVPQPVLKWYKDGEELKPGDIHRIISGQDGTCCLGTYTCEAQNCMGIAASSASLLGFDDSMKAKKKKAEEQALQRNLSLSTIHEERTSQMYDTPVGDVTTLDDKGEISFSFDGKEVSVSLYETPDLTEEEALQIVEMYADQLSENITEHNVVELPPLRFVKETSTSGNLLMEAVIIDVSPDYFVSPDEDMRTEADIEDMSIADENGPPQLSLDQDIEIGGEDYLEKTMALLSDEKSDVLLKFSRKKSDSQRSADDFFSLSRDPSMSEDIKRDDDTQAESFASAHSLGKPKSKSSKPSGEDGQESSEPTKTIVFKDEALKYSLDSEIVPVIKPKRERRTSRSSRRSSSGSEKSVSKLREEVLVKKESVEVEIHKKPQITENEFKEKMINVSTSLSKVINDVQIIERDIILKSNLKTSAVTASRRSLEIISSLISPLTEIHSITDAAREAASESKELTSTLFNNLPQPLKALQCSLTLIEKCIDMESDSRTLVNKTCVAFVETCGSEMQQLLSEINTIVSKDYLLTDDKVLSEIQTVSNEMSTVIKFSSDTIKARNLISEASEIKVEEPSIETRHLRDTQKAVFELKSPLNSLLSIVESADSGKTIDVTKVRSSEIILNDMSGSIQDLQTALEQIETLSVKESTSSLNKYNTEIIETVMESVVKLRNSFEQLSTESRSEEQNVLKQAVASIKENLHKISSQIDVVEKNVGTFDVLQNENKLFALQKMAQILIALENNLPRLDSMPEVKNHMTVFHKNLTKVLENVIESNEAKKYFTLMGICDAVNIINASIKNLDVDSVLALASLNNSLRIIQDQFITNVFDSELNCFILTNIADTLVGIQEAINSAEETSIQIDSEHLQELPPQELKESKAKVVVEHIDHAIAAIENLKTLESTQELKLGVTPTLETICPVLEELKRSVASIKASGIDEEHISDISDISSFAQTLASPLCELNQNIIVLNQQIVENIESMKDNSEVMATVAEPLHELNTTLEILQQEVISQYDENLTPYDISINMASAVQNLHSCILMIQEQAGVEAIDDMSTLEDISGIKTTADATASDRLLLPAAVETAIEPDISVLNVEQQTTATAQALQTLNEHITILQTPEIIDALDTLSEVSDYSSLKSFVVGLGELHSGIEEVLHPLLMEGSNEISNLINPSKLTAIAEPMQEIQQSLSVLDTSNIPIYENILELPTEKIHSVIQNLSEFKKHIDKCMLAVFPAMHNADNTVEIANKVGAIREVCEHLKEIIETTKAVEVTPIPKEVSALEVTVDNLLDATDVSKGIKIDQVKTITEELYEKITIVQEEIIQFTPHAPEKIAQEAKLIQTIDELQNNIAVLEQYDFVDLSRASDMTCMSPQVAVELESESLLLMEDIVDSAVNVVQDSTQETPEADLMIVEDFFKTCKNEFTILRCLISKATTHKKIIRLLQEFSSLQSTINDFKNKKFELTLSEDVNECLATFLIHADDCLQDVQQSLLKIVDSQSELLIEAPLAKFENSAKVLKAAQENKQDVQVTETVNKFVEILETAKPSLQNVQAEIVSEIKSTKAHVVECSTLANMIEEFSTFIEQEKSINQDSNTKEILEKVSTCIEKHQDYKDASGTGKTLILLKCLSDCTDVLQESLLEVKVPKPSIEEGPLKAVLTEMLEPIQALHKLVTGVQEQVLSGVDEGSISVDISTTESLVQTMTEKHKEIIERIEAEEAIANEEISLIMEVDKEIHSIQDSLRSIEGAQVAQVVKDIAKPVEDIEKSLGNILSPEPATAFTEHQLPKEKAKQLVQHIDQYIELIEIVEEISAVIKIEDINETMEIAKELRESFAALETMTQEETKGENVTEIRENQFKLAQKLQTALSALQVQVLDSAQELAPALSPRVLQRIARVTAQLQADLVAVTGIQVALQAPVEQPKSAEALSASEAIEKQTVSITTPELAAATLESKPTVLEQLGETDASTSLEQAASAIEQMSESTVTAESTQVITSETTVAISQETLTESASIAPLETIAVEGSENVVMEQTGAVPMESVVMEESNLSSSDLGQPQEVATTKTLTTESVSAVVIEDFGPVLHEAAPGSEEISYKTAELLEVPKATIDMLVQHIDEFMSDDITEVINILSDFVNAEELKETISIVKELRENIAASEVELKAETSDVLKEKVDLQRVQLVQNLHMALAALENVPLDTLAEVSTANKEIIQRVTEITENLRADLTAVTSHLDVTENAKSIKAEEVVTDVAQVKDSKSEPTKTTDSTVQVEITKSKITSSGVTETVSEHSTETTTLPEIAETAAAKGQSEAGVQSEDITISEFKEIQSVQIGLEKEAEPISLEEVTEVSDVKTGQAAQKTEEEPLVEAVSAQAGLFEHIQEFTSDSVSNLINEIAQITNSDELKESVELAKALKESIEFSVTEETGLLEETKADQVELVQKLQHSLSTLHAKALESAEEIAPAVKPDALQRVSEIITYLQDDLNTAMVSGLPEVRKAAEIVEILEDENSMKQLEELLQKVTDKINLPTDRDAEDTEDLKDTLDEVQTVIIKLKQDYDGAMNDTLNETLEDLECSVRSVQLQINEDSPPELLKEACATLQLLVNNMNETQEVRDAETVTVKVPDENILEKCSAETDSTVTLLEEASKISITDSNLTNIVSSLNVLKNTVKFLKLSFEGNADALIEHGVEVVQNLDLLEEKVFSLEKDLSEARLSTEMRDTILTAVHSVYGSISNMRGTISSIQKRYMFEHYGKPSETILRSIKNITRITEIDSTEKQAWKKFSKSLRKVLNHFEDIKFYINLDKTARLPSDAAFTKIILEELKSNICEVLIPQASVLGEESTVKVNSLLECVNKNLTNIESKLTLEVKEKIPVFKELALLILDVTDLIKVEKSRLSKEKSEVMQPTEPFIDVITEGETQETSIDEKVEVFTSSDDKLHDDSEVVQDIASEPPSASQEPQKTIKKKKQSKQVCIQEAEPDVESQIEQIASELVAEIATEAITVVQNLKDAGLLGIAAGSSEFVEDLPLPTSEEQETLEELQMAEDTVKTEVSEECVKLVQDIEENIEMQSKQKPHEQSVATSDEQTSIPAAETILIEDQQVASTSTAESRTTELLTKVKTEGEKESKQGAKEDLQKETQEQLKAADTENKVVKDISTKASTGASSSGVTKDKSQEKDDEKEEKPEQEETTIEQQTDEQSPVDSKDSEEHVEIQAVELKQNFEEIKPEEVTQQTEVQISESAEVDIVTTDKQIEIEDKTVKELDKQHLKEKLELREVEDASLRVEEDQNKATDQLQALVDQATQVRDVEEKDVASTSKSLDDVKVSEITDENKASVKQEQGELKKSVTGETEDKSVKEIKTDEVVTEKDIQKDQAEKQQKDEPSKKEARTDQSLQKETEVQETIDKSEQSVQSDSSQKIEETITETIEKKVTAENKEDEITNKAQETIVLESKQSEVSEEVSELTNVEVDDTVKKEEILEEKEKTFEKEHDEGKSKALQLQGDEIEAESEVKQPQIEDDVLKQQQETQEEVDKTVSKTEEKDNQQLDEKAKVQKDEEDTDKKKQKKEKKLKSKKEEELKTKKETLQEESKLTEEKTAESQKETTLVAQIEKEQLDVEKKPRDDEAKSKQREAVEEGKQPEELKSEIEIEIKTEEIKKDEQSKQETATSSQKAQEETEDYKQEKLETDEKLKADKEQKAKRAKADERDQEQADAEKKQEAEKQAAEREKQLQEELQIKQDEELRAQQEKEVLEQLEKDKTKEEKKRKKEDKLEKEAKAKKEKEEAEKREQVKLEAEKCLKEEEAKLAEEENAQKESEQRNKAKLEAEKKQQEEMLLKQEAEKLAQKENEEKEKLAEEKERKKEENLKQEQKAQEEAEKLEQERLEAKKKLKEEELERAKEEHAQQEREKAEKDALEAEQQRQEELRIKQEEELKAQKEKEEKEKLKEEKKRKKEEKLKREAKENAEKEEAEKLEREKIEAEKKQREQEKLEAEKKQREQEKLEAEKKQEEQEKLEAEKKQEEQEKLEAEKKQEEQEKLEAEKKEQEKLEAEKKEQEKLEAEKKQKEQEKLEAEKKKKEQEKLETEKKKKEQEKLETERKEQEKLEAEKKEKEKLEAEKKEQEKLEAEKKQKEQEKLETEKKKKEQEKLEAEKKKKEQEKLEAERKEQEKLEAEKKQKEQEKLEAEKKKKEQEKLEAERKEQEKLEAEKKKKEQEKLEAEKKEKEKLEAEKKKKEQEKLEAEKKEKEKLEAERKEQEKLEAEKKKKEQEKLEAEKKEKEKLEAEKKKKEQEKLEAEKKEKEKLEAERKEQEKLEAEKKEKEKLEAERKEQEKLEAEKKQKEQEKLEAEKKEKERLEAEKNKKEQEKLEAEKKKKEQEKLEAEKKEKERLEAEKKKKEQEKLEAERKEQEKLEAEKKKKEQEKLEAEKKKKEQEKLEAEKKEQEKLEAEKKKKEQEKLEAEKKQKEQEKEAKLKKDKEQAELKEKAALEAKNQEEAKAKQEAEKRKQEESEAEQKRIRQEKEAKDKKDREEAEDREKETLKAEKKRKKEEKQKQEAKVKAEKEEADKREQERLKSEKKQKEQEKQAEEEAKAQKEKEDAEKKRQEELQMKQEVEEKKLKEEEEADEREKEKKRKKQEKEKPEVDGTEKREKEKLDAEKKQKKDPKQAKAEKEEAKEREKKKLEAEKIQKDEMLKQEEDAVKAKKLKAETEKIKQDEEKAEKLKREESEAEIKRKEKERIKQEQEMKVKKEREEAEQRQKEELEAEKKRKREEKLKKEQKEKAKKDEAEAKKLESEKLLAEKKLKEEEQQKREQEIKDKKQKELDKLEQEKKQAEKERLEKERLKQEKARKEAEEEERSREEKVKEKKKLIKKRKEEEEALRKQAEEADISRKIALKKKKDEEKARLLKEQEEEEARELKLRETERRIREERRREIEKDLNENYKQMTTADVESTSSESRHKKEENGFSLSQRTDKEDHYIREYHYEPSRQRVDERSKFVDHNNKDYTMEFSRPSGYRERTFEHEKFTERESLGKNATIYKAQTIILDSQLRSSVPPQLEKSDADKRAQRYDRSESEKRFERHKSKALSEARSMITEKRSSVSRDLKRKPVFSTYLTDRTAVEGSRVKLTCSVLSSADPKITWYKNGVFLVNKLKYKTKFIDGLITLEVLNAVVSDSAEYSCTVENENGSVSSSANLKVYPSFEASPIPPTFTRSIRDTYHLAENELVLECRIRGQPLPSITWLKDDRPVAGDERYQAFYLADGVCRLAVSAPTPADSGKYTCKAENSVWADQIHHVVSFTGKDRCLSPNIATKERSRFNRQAMESRRPHFTNVLSDYKVAQGGTIGLQVEIRGCPTRVEWLREGRSVTEVYRNARTFVEQGLYTLALSDVTEKESGMYTCRAWSTHGNVDMNAAITVVQPNELEGKPAIIVGRPEKDILISVGEDVNISFRVQGEPKPKVVFMKGIRDITTSQRVCKMTSDDYVKFTLKRSVVADAGTYCILARNAYGCDRAFVTVVVRQRASSENLISDWTYPIDDSSISLTERKYKSVPERIPGEPSVVDGGSNWVSLAWPKPAPRDAAPVLAYRVDCWLSGKDGGARWLELGITPLNSFDAFNLKQGEEYHFRVTPRNRYGWGESVQTSTPIGIGLAGDRPEFVDILPGQLKVLAGETANLSCSVKGKPLPEVVWMKNGHEIEEEEGRVTTAFNGQDCSLRISRLCSEDEARYSCEASNAHGRASTYARLAVVTDRLVWEADAKLKRERSQDAEGEYPPQFTMRLRDRRVQATYPVRLTCQLVGSPPPTLTWFKDGDTLQLDSRRSVYQDEHFHTLEIAPTTLEDGGVYEAMARNSSGAVSCRCSLVVDKGIRAYVAPEFCCGLEPLYRLCEGDELRISAVVEAYPSVGVTWYRDGVRLRPSRRAIMTLDRDGQIELALAFVTGRDAGVYTCTASNEVGRASTSGKVEVIEGDQPRERRSAPVVINAPDVPYSKEPMFVRKPRSSEAREGDTVIIACEVIGDPKPDVYWLRDFLKPDYYRDASHFKRVGEGPEYRFEIPHAKLDYTGAYSVVARNVHGEAKAIISLQILAKDPSSTDDSHNVRYGRVEVIPRFERELTDLLSYDGDAVEFECHVTGNPEPDIRWFHYNELIRDCLDFEASFEEGAARLKIRQVTAEDEGTYSCEASNNLGKATSSACLVVYPPGEPNTLSQRLRRPPALLSAASTPRSTPRSTPARSVSRTPGPEPRRLCSPSRQMPPSFYTYPFNKVVEEGEQVTFKCAVKGLPAPWATWDKDGIIITPSARVTLKEKDELLRILEIEQVTIEDVGVYRITIENEFGRAEASARLEVITQKGKFYGGVRAYSPSPRKSLSYRRYPSVPRQD</sequence>
<dbReference type="FunFam" id="2.60.40.10:FF:001452">
    <property type="entry name" value="Uncharacterized protein, isoform F"/>
    <property type="match status" value="1"/>
</dbReference>
<dbReference type="FunFam" id="2.60.40.10:FF:000080">
    <property type="entry name" value="Myosin light chain kinase, smooth muscle"/>
    <property type="match status" value="2"/>
</dbReference>
<dbReference type="FunFam" id="2.60.40.10:FF:000425">
    <property type="entry name" value="Myosin light chain kinase"/>
    <property type="match status" value="2"/>
</dbReference>
<feature type="region of interest" description="Disordered" evidence="9">
    <location>
        <begin position="3885"/>
        <end position="4319"/>
    </location>
</feature>
<evidence type="ECO:0000256" key="7">
    <source>
        <dbReference type="ARBA" id="ARBA00023319"/>
    </source>
</evidence>
<feature type="compositionally biased region" description="Basic and acidic residues" evidence="9">
    <location>
        <begin position="4112"/>
        <end position="4136"/>
    </location>
</feature>
<feature type="region of interest" description="Disordered" evidence="9">
    <location>
        <begin position="861"/>
        <end position="919"/>
    </location>
</feature>
<feature type="compositionally biased region" description="Low complexity" evidence="9">
    <location>
        <begin position="3740"/>
        <end position="3751"/>
    </location>
</feature>
<dbReference type="GO" id="GO:0009653">
    <property type="term" value="P:anatomical structure morphogenesis"/>
    <property type="evidence" value="ECO:0007669"/>
    <property type="project" value="UniProtKB-ARBA"/>
</dbReference>
<dbReference type="Pfam" id="PF07679">
    <property type="entry name" value="I-set"/>
    <property type="match status" value="16"/>
</dbReference>
<feature type="compositionally biased region" description="Basic residues" evidence="9">
    <location>
        <begin position="940"/>
        <end position="952"/>
    </location>
</feature>
<evidence type="ECO:0000256" key="8">
    <source>
        <dbReference type="SAM" id="Coils"/>
    </source>
</evidence>
<feature type="compositionally biased region" description="Basic and acidic residues" evidence="9">
    <location>
        <begin position="3888"/>
        <end position="3990"/>
    </location>
</feature>
<feature type="compositionally biased region" description="Basic and acidic residues" evidence="9">
    <location>
        <begin position="3752"/>
        <end position="3766"/>
    </location>
</feature>
<dbReference type="FunFam" id="2.60.40.10:FF:001053">
    <property type="entry name" value="Uncharacterized protein, isoform D"/>
    <property type="match status" value="1"/>
</dbReference>
<feature type="domain" description="Fibronectin type-III" evidence="11">
    <location>
        <begin position="6133"/>
        <end position="6229"/>
    </location>
</feature>
<dbReference type="InterPro" id="IPR003598">
    <property type="entry name" value="Ig_sub2"/>
</dbReference>
<feature type="coiled-coil region" evidence="8">
    <location>
        <begin position="3088"/>
        <end position="3166"/>
    </location>
</feature>
<feature type="compositionally biased region" description="Basic and acidic residues" evidence="9">
    <location>
        <begin position="4191"/>
        <end position="4244"/>
    </location>
</feature>
<gene>
    <name evidence="12" type="ORF">CINC_LOCUS181</name>
</gene>
<evidence type="ECO:0000259" key="10">
    <source>
        <dbReference type="PROSITE" id="PS50835"/>
    </source>
</evidence>
<comment type="similarity">
    <text evidence="2">Belongs to the protein kinase superfamily. CAMK Ser/Thr protein kinase family.</text>
</comment>
<accession>A0A9P0BND8</accession>
<keyword evidence="3" id="KW-0963">Cytoplasm</keyword>
<feature type="compositionally biased region" description="Basic and acidic residues" evidence="9">
    <location>
        <begin position="5128"/>
        <end position="5199"/>
    </location>
</feature>
<feature type="domain" description="Ig-like" evidence="10">
    <location>
        <begin position="487"/>
        <end position="571"/>
    </location>
</feature>
<dbReference type="SUPFAM" id="SSF49265">
    <property type="entry name" value="Fibronectin type III"/>
    <property type="match status" value="1"/>
</dbReference>
<comment type="subcellular location">
    <subcellularLocation>
        <location evidence="1">Cytoplasm</location>
    </subcellularLocation>
</comment>
<feature type="domain" description="Ig-like" evidence="10">
    <location>
        <begin position="6830"/>
        <end position="6919"/>
    </location>
</feature>
<dbReference type="FunFam" id="2.60.40.10:FF:001307">
    <property type="entry name" value="Stretchin-Mlck, isoform V"/>
    <property type="match status" value="3"/>
</dbReference>
<feature type="region of interest" description="Disordered" evidence="9">
    <location>
        <begin position="5631"/>
        <end position="5671"/>
    </location>
</feature>
<name>A0A9P0BND8_CHRIL</name>
<feature type="compositionally biased region" description="Basic and acidic residues" evidence="9">
    <location>
        <begin position="4474"/>
        <end position="5121"/>
    </location>
</feature>
<feature type="region of interest" description="Disordered" evidence="9">
    <location>
        <begin position="4474"/>
        <end position="5466"/>
    </location>
</feature>
<feature type="region of interest" description="Disordered" evidence="9">
    <location>
        <begin position="940"/>
        <end position="964"/>
    </location>
</feature>
<evidence type="ECO:0000313" key="12">
    <source>
        <dbReference type="EMBL" id="CAH0577797.1"/>
    </source>
</evidence>
<feature type="coiled-coil region" evidence="8">
    <location>
        <begin position="2726"/>
        <end position="2753"/>
    </location>
</feature>
<dbReference type="InterPro" id="IPR036116">
    <property type="entry name" value="FN3_sf"/>
</dbReference>